<dbReference type="InterPro" id="IPR017972">
    <property type="entry name" value="Cyt_P450_CS"/>
</dbReference>
<dbReference type="Gene3D" id="1.10.630.10">
    <property type="entry name" value="Cytochrome P450"/>
    <property type="match status" value="1"/>
</dbReference>
<evidence type="ECO:0000313" key="11">
    <source>
        <dbReference type="Proteomes" id="UP001556367"/>
    </source>
</evidence>
<organism evidence="10 11">
    <name type="scientific">Hohenbuehelia grisea</name>
    <dbReference type="NCBI Taxonomy" id="104357"/>
    <lineage>
        <taxon>Eukaryota</taxon>
        <taxon>Fungi</taxon>
        <taxon>Dikarya</taxon>
        <taxon>Basidiomycota</taxon>
        <taxon>Agaricomycotina</taxon>
        <taxon>Agaricomycetes</taxon>
        <taxon>Agaricomycetidae</taxon>
        <taxon>Agaricales</taxon>
        <taxon>Pleurotineae</taxon>
        <taxon>Pleurotaceae</taxon>
        <taxon>Hohenbuehelia</taxon>
    </lineage>
</organism>
<dbReference type="Pfam" id="PF00067">
    <property type="entry name" value="p450"/>
    <property type="match status" value="1"/>
</dbReference>
<dbReference type="SUPFAM" id="SSF48264">
    <property type="entry name" value="Cytochrome P450"/>
    <property type="match status" value="1"/>
</dbReference>
<keyword evidence="6 9" id="KW-0560">Oxidoreductase</keyword>
<evidence type="ECO:0000256" key="9">
    <source>
        <dbReference type="RuleBase" id="RU000461"/>
    </source>
</evidence>
<comment type="pathway">
    <text evidence="2">Secondary metabolite biosynthesis.</text>
</comment>
<keyword evidence="4 9" id="KW-0349">Heme</keyword>
<sequence>MSLPIVQTLVASALILALFAWNRRASRLGKRLPGPKGWPFIGSLFDLPDNCEWEKFTEWSRTYKSDIIGYTRLGTSVIVISSRQVANDLLEKRSSIYSDRPRMPMLNELAGMDWNFGFMPYGKLWKDHRTVFAKEMNPIAYKHHRAQQYEAGCSLLRRLLDTPENFMGHLRFMASSLVMSTGYAITIKDEHDPYVEIAERTLPAQSSAGISARYWVDLWPILKYVPSWAPGAGFKREAKEWRKWVTAMPEVAFRATKKGIVEGSAASSIVSRLLDRISEDEDYVYQEHLIRGCAGTMIAAGSDTTVSVLGTFLLAMTLHPEIQKKAQKAMDNVTSGERLPDFSDYESIPYIDAVMKEVHRWHGVNPLGLPHRLMQDDEYNGYHLPTGSVVFANIWEMQHDPTLFPEPYEFKPDRFMNADGSLNVALAKDSEIAFGFGRRACPGREMANAQVWMMMALILSSFDIRPAEDGNGKPIIPVADYHWGMLTFPKEFQCLICPRSPKSVELIRAHSTAL</sequence>
<evidence type="ECO:0008006" key="12">
    <source>
        <dbReference type="Google" id="ProtNLM"/>
    </source>
</evidence>
<evidence type="ECO:0000256" key="8">
    <source>
        <dbReference type="ARBA" id="ARBA00023033"/>
    </source>
</evidence>
<name>A0ABR3JRR4_9AGAR</name>
<dbReference type="CDD" id="cd11065">
    <property type="entry name" value="CYP64-like"/>
    <property type="match status" value="1"/>
</dbReference>
<evidence type="ECO:0000256" key="5">
    <source>
        <dbReference type="ARBA" id="ARBA00022723"/>
    </source>
</evidence>
<dbReference type="InterPro" id="IPR001128">
    <property type="entry name" value="Cyt_P450"/>
</dbReference>
<dbReference type="EMBL" id="JASNQZ010000004">
    <property type="protein sequence ID" value="KAL0958549.1"/>
    <property type="molecule type" value="Genomic_DNA"/>
</dbReference>
<dbReference type="InterPro" id="IPR050364">
    <property type="entry name" value="Cytochrome_P450_fung"/>
</dbReference>
<keyword evidence="7 9" id="KW-0408">Iron</keyword>
<reference evidence="11" key="1">
    <citation type="submission" date="2024-06" db="EMBL/GenBank/DDBJ databases">
        <title>Multi-omics analyses provide insights into the biosynthesis of the anticancer antibiotic pleurotin in Hohenbuehelia grisea.</title>
        <authorList>
            <person name="Weaver J.A."/>
            <person name="Alberti F."/>
        </authorList>
    </citation>
    <scope>NUCLEOTIDE SEQUENCE [LARGE SCALE GENOMIC DNA]</scope>
    <source>
        <strain evidence="11">T-177</strain>
    </source>
</reference>
<dbReference type="PANTHER" id="PTHR46300:SF7">
    <property type="entry name" value="P450, PUTATIVE (EUROFUNG)-RELATED"/>
    <property type="match status" value="1"/>
</dbReference>
<dbReference type="Proteomes" id="UP001556367">
    <property type="component" value="Unassembled WGS sequence"/>
</dbReference>
<evidence type="ECO:0000256" key="3">
    <source>
        <dbReference type="ARBA" id="ARBA00010617"/>
    </source>
</evidence>
<dbReference type="PANTHER" id="PTHR46300">
    <property type="entry name" value="P450, PUTATIVE (EUROFUNG)-RELATED-RELATED"/>
    <property type="match status" value="1"/>
</dbReference>
<evidence type="ECO:0000256" key="2">
    <source>
        <dbReference type="ARBA" id="ARBA00005179"/>
    </source>
</evidence>
<keyword evidence="8 9" id="KW-0503">Monooxygenase</keyword>
<comment type="cofactor">
    <cofactor evidence="1">
        <name>heme</name>
        <dbReference type="ChEBI" id="CHEBI:30413"/>
    </cofactor>
</comment>
<evidence type="ECO:0000256" key="7">
    <source>
        <dbReference type="ARBA" id="ARBA00023004"/>
    </source>
</evidence>
<dbReference type="PRINTS" id="PR00463">
    <property type="entry name" value="EP450I"/>
</dbReference>
<dbReference type="InterPro" id="IPR002401">
    <property type="entry name" value="Cyt_P450_E_grp-I"/>
</dbReference>
<dbReference type="PROSITE" id="PS00086">
    <property type="entry name" value="CYTOCHROME_P450"/>
    <property type="match status" value="1"/>
</dbReference>
<evidence type="ECO:0000256" key="6">
    <source>
        <dbReference type="ARBA" id="ARBA00023002"/>
    </source>
</evidence>
<comment type="caution">
    <text evidence="10">The sequence shown here is derived from an EMBL/GenBank/DDBJ whole genome shotgun (WGS) entry which is preliminary data.</text>
</comment>
<dbReference type="InterPro" id="IPR036396">
    <property type="entry name" value="Cyt_P450_sf"/>
</dbReference>
<proteinExistence type="inferred from homology"/>
<accession>A0ABR3JRR4</accession>
<evidence type="ECO:0000313" key="10">
    <source>
        <dbReference type="EMBL" id="KAL0958549.1"/>
    </source>
</evidence>
<keyword evidence="5 9" id="KW-0479">Metal-binding</keyword>
<dbReference type="PRINTS" id="PR00385">
    <property type="entry name" value="P450"/>
</dbReference>
<comment type="similarity">
    <text evidence="3 9">Belongs to the cytochrome P450 family.</text>
</comment>
<evidence type="ECO:0000256" key="1">
    <source>
        <dbReference type="ARBA" id="ARBA00001971"/>
    </source>
</evidence>
<protein>
    <recommendedName>
        <fullName evidence="12">Cytochrome P450</fullName>
    </recommendedName>
</protein>
<gene>
    <name evidence="10" type="ORF">HGRIS_000689</name>
</gene>
<evidence type="ECO:0000256" key="4">
    <source>
        <dbReference type="ARBA" id="ARBA00022617"/>
    </source>
</evidence>
<keyword evidence="11" id="KW-1185">Reference proteome</keyword>